<evidence type="ECO:0000313" key="1">
    <source>
        <dbReference type="EMBL" id="SNR83487.1"/>
    </source>
</evidence>
<protein>
    <submittedName>
        <fullName evidence="1">Uncharacterized protein</fullName>
    </submittedName>
</protein>
<keyword evidence="2" id="KW-1185">Reference proteome</keyword>
<dbReference type="AlphaFoldDB" id="A0A238ZJE9"/>
<dbReference type="EMBL" id="FZNW01000022">
    <property type="protein sequence ID" value="SNR83487.1"/>
    <property type="molecule type" value="Genomic_DNA"/>
</dbReference>
<dbReference type="Proteomes" id="UP000198348">
    <property type="component" value="Unassembled WGS sequence"/>
</dbReference>
<organism evidence="1 2">
    <name type="scientific">Haloechinothrix alba</name>
    <dbReference type="NCBI Taxonomy" id="664784"/>
    <lineage>
        <taxon>Bacteria</taxon>
        <taxon>Bacillati</taxon>
        <taxon>Actinomycetota</taxon>
        <taxon>Actinomycetes</taxon>
        <taxon>Pseudonocardiales</taxon>
        <taxon>Pseudonocardiaceae</taxon>
        <taxon>Haloechinothrix</taxon>
    </lineage>
</organism>
<dbReference type="OrthoDB" id="495805at2"/>
<gene>
    <name evidence="1" type="ORF">SAMN06265360_1225</name>
</gene>
<evidence type="ECO:0000313" key="2">
    <source>
        <dbReference type="Proteomes" id="UP000198348"/>
    </source>
</evidence>
<accession>A0A238ZJE9</accession>
<name>A0A238ZJE9_9PSEU</name>
<reference evidence="1 2" key="1">
    <citation type="submission" date="2017-06" db="EMBL/GenBank/DDBJ databases">
        <authorList>
            <person name="Kim H.J."/>
            <person name="Triplett B.A."/>
        </authorList>
    </citation>
    <scope>NUCLEOTIDE SEQUENCE [LARGE SCALE GENOMIC DNA]</scope>
    <source>
        <strain evidence="1 2">DSM 45207</strain>
    </source>
</reference>
<dbReference type="RefSeq" id="WP_089302994.1">
    <property type="nucleotide sequence ID" value="NZ_FZNW01000022.1"/>
</dbReference>
<proteinExistence type="predicted"/>
<sequence length="78" mass="8740">MTAAAPEGARTADKNYNLLAVVQASLHYAWQMETYANDAERDGDAELAKWFRKIQHNNEKAAEQGKQLMASRLLNESS</sequence>